<dbReference type="PANTHER" id="PTHR46825:SF12">
    <property type="entry name" value="PENICILLIN-BINDING PROTEIN 4"/>
    <property type="match status" value="1"/>
</dbReference>
<dbReference type="AlphaFoldDB" id="A0A939G9P6"/>
<dbReference type="EMBL" id="JAFMYU010000021">
    <property type="protein sequence ID" value="MBO0933575.1"/>
    <property type="molecule type" value="Genomic_DNA"/>
</dbReference>
<gene>
    <name evidence="2" type="ORF">J2I48_21375</name>
</gene>
<accession>A0A939G9P6</accession>
<proteinExistence type="predicted"/>
<dbReference type="Gene3D" id="3.40.710.10">
    <property type="entry name" value="DD-peptidase/beta-lactamase superfamily"/>
    <property type="match status" value="1"/>
</dbReference>
<organism evidence="2 3">
    <name type="scientific">Fibrella aquatilis</name>
    <dbReference type="NCBI Taxonomy" id="2817059"/>
    <lineage>
        <taxon>Bacteria</taxon>
        <taxon>Pseudomonadati</taxon>
        <taxon>Bacteroidota</taxon>
        <taxon>Cytophagia</taxon>
        <taxon>Cytophagales</taxon>
        <taxon>Spirosomataceae</taxon>
        <taxon>Fibrella</taxon>
    </lineage>
</organism>
<evidence type="ECO:0000313" key="3">
    <source>
        <dbReference type="Proteomes" id="UP000664795"/>
    </source>
</evidence>
<dbReference type="Proteomes" id="UP000664795">
    <property type="component" value="Unassembled WGS sequence"/>
</dbReference>
<protein>
    <submittedName>
        <fullName evidence="2">Beta-lactamase family protein</fullName>
    </submittedName>
</protein>
<dbReference type="InterPro" id="IPR012338">
    <property type="entry name" value="Beta-lactam/transpept-like"/>
</dbReference>
<evidence type="ECO:0000259" key="1">
    <source>
        <dbReference type="Pfam" id="PF00144"/>
    </source>
</evidence>
<name>A0A939G9P6_9BACT</name>
<dbReference type="Pfam" id="PF00144">
    <property type="entry name" value="Beta-lactamase"/>
    <property type="match status" value="1"/>
</dbReference>
<reference evidence="2 3" key="1">
    <citation type="submission" date="2021-03" db="EMBL/GenBank/DDBJ databases">
        <title>Fibrella sp. HMF5036 genome sequencing and assembly.</title>
        <authorList>
            <person name="Kang H."/>
            <person name="Kim H."/>
            <person name="Bae S."/>
            <person name="Joh K."/>
        </authorList>
    </citation>
    <scope>NUCLEOTIDE SEQUENCE [LARGE SCALE GENOMIC DNA]</scope>
    <source>
        <strain evidence="2 3">HMF5036</strain>
    </source>
</reference>
<dbReference type="PANTHER" id="PTHR46825">
    <property type="entry name" value="D-ALANYL-D-ALANINE-CARBOXYPEPTIDASE/ENDOPEPTIDASE AMPH"/>
    <property type="match status" value="1"/>
</dbReference>
<feature type="domain" description="Beta-lactamase-related" evidence="1">
    <location>
        <begin position="68"/>
        <end position="390"/>
    </location>
</feature>
<evidence type="ECO:0000313" key="2">
    <source>
        <dbReference type="EMBL" id="MBO0933575.1"/>
    </source>
</evidence>
<comment type="caution">
    <text evidence="2">The sequence shown here is derived from an EMBL/GenBank/DDBJ whole genome shotgun (WGS) entry which is preliminary data.</text>
</comment>
<sequence>MRQPQTLRPDQLLLVCLLVLGMLLWQPTLAQVVRPRTEAVEAAIKRIEAGLLPSFSIAGRAPITFRLTDRMQYHQVPGFSIAVINGGVVEWAKGYGLLEAGGSATVTEDTRFQAGSISKPLTALAALGLVQEGKLALDEDLNTKLTSWKIPANAFTNKEKITLRRALSHNTGLGDTGLNAANGYPATDSLPTITQILRGDPPSLTSPVVVVRVPGSGAQVSSEGYCIVQQAMMDVTGEPFATLMADRILARVSMTHSTFEQYRPAQWREGVAAGHVKGKMLSGKWRLHPAMAAAGLWSTPSDVARLMIEVGRTRAGQSHKLVDKRWVDSLLTPQPGNEMRGLGYYVHGSGPNRCFYHRGWNYGYTSYSIAFPDLNKGLVLMTNADGEGYRLMMEVVRAVAREYDWPTDLPVEAAPQTVKRAISPGLEVYERLVGRYLLANSTVGEVVVTDGQLYLQAVGKPPVRLYAETEEDYFSEDGLDLLFPTERGVRIGLLFKDPINRYLASRVFTPPVRTKPAKGNGQ</sequence>
<dbReference type="SUPFAM" id="SSF56601">
    <property type="entry name" value="beta-lactamase/transpeptidase-like"/>
    <property type="match status" value="1"/>
</dbReference>
<dbReference type="RefSeq" id="WP_207337542.1">
    <property type="nucleotide sequence ID" value="NZ_JAFMYU010000021.1"/>
</dbReference>
<keyword evidence="3" id="KW-1185">Reference proteome</keyword>
<dbReference type="InterPro" id="IPR001466">
    <property type="entry name" value="Beta-lactam-related"/>
</dbReference>
<dbReference type="InterPro" id="IPR050491">
    <property type="entry name" value="AmpC-like"/>
</dbReference>